<dbReference type="AlphaFoldDB" id="A0A8T2IMS3"/>
<sequence length="94" mass="10460">MDIILSTEMCNGPKLNGLTSTCDKKWCNPTESSQARTYCYRIFTRPELCPRSPGFPNDASGSTKLRHFQSPSTDHLAMSDRYAAAFLPQPNTGK</sequence>
<proteinExistence type="predicted"/>
<protein>
    <submittedName>
        <fullName evidence="1">Uncharacterized protein</fullName>
    </submittedName>
</protein>
<name>A0A8T2IMS3_9PIPI</name>
<accession>A0A8T2IMS3</accession>
<evidence type="ECO:0000313" key="1">
    <source>
        <dbReference type="EMBL" id="KAG8431436.1"/>
    </source>
</evidence>
<reference evidence="1" key="1">
    <citation type="thesis" date="2020" institute="ProQuest LLC" country="789 East Eisenhower Parkway, Ann Arbor, MI, USA">
        <title>Comparative Genomics and Chromosome Evolution.</title>
        <authorList>
            <person name="Mudd A.B."/>
        </authorList>
    </citation>
    <scope>NUCLEOTIDE SEQUENCE</scope>
    <source>
        <strain evidence="1">Female2</strain>
        <tissue evidence="1">Blood</tissue>
    </source>
</reference>
<organism evidence="1 2">
    <name type="scientific">Hymenochirus boettgeri</name>
    <name type="common">Congo dwarf clawed frog</name>
    <dbReference type="NCBI Taxonomy" id="247094"/>
    <lineage>
        <taxon>Eukaryota</taxon>
        <taxon>Metazoa</taxon>
        <taxon>Chordata</taxon>
        <taxon>Craniata</taxon>
        <taxon>Vertebrata</taxon>
        <taxon>Euteleostomi</taxon>
        <taxon>Amphibia</taxon>
        <taxon>Batrachia</taxon>
        <taxon>Anura</taxon>
        <taxon>Pipoidea</taxon>
        <taxon>Pipidae</taxon>
        <taxon>Pipinae</taxon>
        <taxon>Hymenochirus</taxon>
    </lineage>
</organism>
<dbReference type="EMBL" id="JAACNH010000196">
    <property type="protein sequence ID" value="KAG8431436.1"/>
    <property type="molecule type" value="Genomic_DNA"/>
</dbReference>
<evidence type="ECO:0000313" key="2">
    <source>
        <dbReference type="Proteomes" id="UP000812440"/>
    </source>
</evidence>
<keyword evidence="2" id="KW-1185">Reference proteome</keyword>
<gene>
    <name evidence="1" type="ORF">GDO86_018721</name>
</gene>
<dbReference type="Proteomes" id="UP000812440">
    <property type="component" value="Unassembled WGS sequence"/>
</dbReference>
<comment type="caution">
    <text evidence="1">The sequence shown here is derived from an EMBL/GenBank/DDBJ whole genome shotgun (WGS) entry which is preliminary data.</text>
</comment>